<evidence type="ECO:0000259" key="6">
    <source>
        <dbReference type="PROSITE" id="PS50110"/>
    </source>
</evidence>
<dbReference type="OrthoDB" id="220475at2"/>
<dbReference type="PROSITE" id="PS50109">
    <property type="entry name" value="HIS_KIN"/>
    <property type="match status" value="1"/>
</dbReference>
<dbReference type="AlphaFoldDB" id="A0A517QRC2"/>
<organism evidence="7 8">
    <name type="scientific">Thalassoglobus polymorphus</name>
    <dbReference type="NCBI Taxonomy" id="2527994"/>
    <lineage>
        <taxon>Bacteria</taxon>
        <taxon>Pseudomonadati</taxon>
        <taxon>Planctomycetota</taxon>
        <taxon>Planctomycetia</taxon>
        <taxon>Planctomycetales</taxon>
        <taxon>Planctomycetaceae</taxon>
        <taxon>Thalassoglobus</taxon>
    </lineage>
</organism>
<sequence>MAIPDSTQDADLFQNRSREFLNEISDFILDGALNCQCPISLFGEALSKLQILHPHLKSGIWMWNRSSKVWEMQAFEGKKDSVNLSEFQFEDDHQGSEESSDSIFLSKVKQLLAERPHLFAAETKQVVLEAVPISKHSSHNDFLVLWGRCEKWKQSELSDWAKQLGKTLFRAIKIIEKISSNQKSDAICSALFHTSPLAMVSISTQFECLKWNPGAERIFRQPATKILGTKISLATSEHQAILDKSINRSIANKLPSQCEVLCSTDEGTEFPAKISIVPILSSSQAVAEVVLMIRDESEISAAKQELHAPAGVCSILSQTQDLQGVWSCLLSTVGTTLNFYSGSRWKRAGADCLFEATDQWSSDNEQLNFGTQKVEFPSSELEKILAGEIYWNNDSEAFRFENLKPYESMGRLQTTEVVVPLLHQNEVHSILTFEAPFQPALRYGQIEALRTIQEILKSSIANEQMQLTIEEQRESLRQTKKMEALGVMAGGITHDFNNLLTVILGNTELAMHGLNPGQGKWDLLNEIQLAGQRASSLTRRFLAFSRKRDSEPACLHLSKLISEMFPMLRTILGENITLETNFEPGCYPVFLDPVELEQVVMNLTANSRDAMPEGGQFTISLSNVEMKLGDLALHLGVQPGDFLKMSVTDTGTGMSEETRARIFEPFYTTKNVDQGTGLGLATVYGIVNGGGGFMNVTSEIDHGTTFDIYLPRTSVGIAPSYVQENVSPLTEGSETILVVEDEEVLGRLVSRILEVKGYQVRHFRHGKNAIGHLKEHHKAIDLILTDVMMPGMSGSEVIQEAKRINSKIPILVMSGYNDSETLTEQLLSLPPILEKPFTGDSLVQAVQSVFQKESTDSAKA</sequence>
<keyword evidence="3 4" id="KW-0597">Phosphoprotein</keyword>
<evidence type="ECO:0000256" key="3">
    <source>
        <dbReference type="ARBA" id="ARBA00022553"/>
    </source>
</evidence>
<dbReference type="CDD" id="cd00130">
    <property type="entry name" value="PAS"/>
    <property type="match status" value="1"/>
</dbReference>
<dbReference type="GO" id="GO:0000155">
    <property type="term" value="F:phosphorelay sensor kinase activity"/>
    <property type="evidence" value="ECO:0007669"/>
    <property type="project" value="InterPro"/>
</dbReference>
<dbReference type="InterPro" id="IPR001789">
    <property type="entry name" value="Sig_transdc_resp-reg_receiver"/>
</dbReference>
<comment type="catalytic activity">
    <reaction evidence="1">
        <text>ATP + protein L-histidine = ADP + protein N-phospho-L-histidine.</text>
        <dbReference type="EC" id="2.7.13.3"/>
    </reaction>
</comment>
<dbReference type="SMART" id="SM00448">
    <property type="entry name" value="REC"/>
    <property type="match status" value="1"/>
</dbReference>
<dbReference type="Gene3D" id="3.40.50.2300">
    <property type="match status" value="1"/>
</dbReference>
<accession>A0A517QRC2</accession>
<dbReference type="SUPFAM" id="SSF52172">
    <property type="entry name" value="CheY-like"/>
    <property type="match status" value="1"/>
</dbReference>
<protein>
    <recommendedName>
        <fullName evidence="2">histidine kinase</fullName>
        <ecNumber evidence="2">2.7.13.3</ecNumber>
    </recommendedName>
</protein>
<dbReference type="SMART" id="SM00387">
    <property type="entry name" value="HATPase_c"/>
    <property type="match status" value="1"/>
</dbReference>
<evidence type="ECO:0000313" key="8">
    <source>
        <dbReference type="Proteomes" id="UP000315724"/>
    </source>
</evidence>
<dbReference type="EMBL" id="CP036267">
    <property type="protein sequence ID" value="QDT34163.1"/>
    <property type="molecule type" value="Genomic_DNA"/>
</dbReference>
<dbReference type="SUPFAM" id="SSF47384">
    <property type="entry name" value="Homodimeric domain of signal transducing histidine kinase"/>
    <property type="match status" value="1"/>
</dbReference>
<dbReference type="SUPFAM" id="SSF55785">
    <property type="entry name" value="PYP-like sensor domain (PAS domain)"/>
    <property type="match status" value="1"/>
</dbReference>
<dbReference type="InterPro" id="IPR036890">
    <property type="entry name" value="HATPase_C_sf"/>
</dbReference>
<dbReference type="Pfam" id="PF13426">
    <property type="entry name" value="PAS_9"/>
    <property type="match status" value="1"/>
</dbReference>
<dbReference type="RefSeq" id="WP_145201665.1">
    <property type="nucleotide sequence ID" value="NZ_CP036267.1"/>
</dbReference>
<dbReference type="InterPro" id="IPR004358">
    <property type="entry name" value="Sig_transdc_His_kin-like_C"/>
</dbReference>
<dbReference type="Pfam" id="PF02518">
    <property type="entry name" value="HATPase_c"/>
    <property type="match status" value="1"/>
</dbReference>
<gene>
    <name evidence="7" type="ORF">Mal48_34230</name>
</gene>
<dbReference type="Proteomes" id="UP000315724">
    <property type="component" value="Chromosome"/>
</dbReference>
<dbReference type="PROSITE" id="PS50110">
    <property type="entry name" value="RESPONSE_REGULATORY"/>
    <property type="match status" value="1"/>
</dbReference>
<dbReference type="NCBIfam" id="TIGR00229">
    <property type="entry name" value="sensory_box"/>
    <property type="match status" value="1"/>
</dbReference>
<evidence type="ECO:0000313" key="7">
    <source>
        <dbReference type="EMBL" id="QDT34163.1"/>
    </source>
</evidence>
<dbReference type="InterPro" id="IPR000014">
    <property type="entry name" value="PAS"/>
</dbReference>
<dbReference type="Gene3D" id="1.10.287.130">
    <property type="match status" value="1"/>
</dbReference>
<name>A0A517QRC2_9PLAN</name>
<dbReference type="InterPro" id="IPR003594">
    <property type="entry name" value="HATPase_dom"/>
</dbReference>
<dbReference type="InterPro" id="IPR035965">
    <property type="entry name" value="PAS-like_dom_sf"/>
</dbReference>
<dbReference type="EC" id="2.7.13.3" evidence="2"/>
<dbReference type="InterPro" id="IPR005467">
    <property type="entry name" value="His_kinase_dom"/>
</dbReference>
<feature type="domain" description="Histidine kinase" evidence="5">
    <location>
        <begin position="491"/>
        <end position="714"/>
    </location>
</feature>
<dbReference type="InterPro" id="IPR003661">
    <property type="entry name" value="HisK_dim/P_dom"/>
</dbReference>
<dbReference type="Pfam" id="PF00072">
    <property type="entry name" value="Response_reg"/>
    <property type="match status" value="1"/>
</dbReference>
<evidence type="ECO:0000259" key="5">
    <source>
        <dbReference type="PROSITE" id="PS50109"/>
    </source>
</evidence>
<feature type="modified residue" description="4-aspartylphosphate" evidence="4">
    <location>
        <position position="786"/>
    </location>
</feature>
<dbReference type="InterPro" id="IPR036097">
    <property type="entry name" value="HisK_dim/P_sf"/>
</dbReference>
<evidence type="ECO:0000256" key="4">
    <source>
        <dbReference type="PROSITE-ProRule" id="PRU00169"/>
    </source>
</evidence>
<evidence type="ECO:0000256" key="1">
    <source>
        <dbReference type="ARBA" id="ARBA00000085"/>
    </source>
</evidence>
<keyword evidence="8" id="KW-1185">Reference proteome</keyword>
<dbReference type="PRINTS" id="PR00344">
    <property type="entry name" value="BCTRLSENSOR"/>
</dbReference>
<reference evidence="7 8" key="1">
    <citation type="submission" date="2019-02" db="EMBL/GenBank/DDBJ databases">
        <title>Deep-cultivation of Planctomycetes and their phenomic and genomic characterization uncovers novel biology.</title>
        <authorList>
            <person name="Wiegand S."/>
            <person name="Jogler M."/>
            <person name="Boedeker C."/>
            <person name="Pinto D."/>
            <person name="Vollmers J."/>
            <person name="Rivas-Marin E."/>
            <person name="Kohn T."/>
            <person name="Peeters S.H."/>
            <person name="Heuer A."/>
            <person name="Rast P."/>
            <person name="Oberbeckmann S."/>
            <person name="Bunk B."/>
            <person name="Jeske O."/>
            <person name="Meyerdierks A."/>
            <person name="Storesund J.E."/>
            <person name="Kallscheuer N."/>
            <person name="Luecker S."/>
            <person name="Lage O.M."/>
            <person name="Pohl T."/>
            <person name="Merkel B.J."/>
            <person name="Hornburger P."/>
            <person name="Mueller R.-W."/>
            <person name="Bruemmer F."/>
            <person name="Labrenz M."/>
            <person name="Spormann A.M."/>
            <person name="Op den Camp H."/>
            <person name="Overmann J."/>
            <person name="Amann R."/>
            <person name="Jetten M.S.M."/>
            <person name="Mascher T."/>
            <person name="Medema M.H."/>
            <person name="Devos D.P."/>
            <person name="Kaster A.-K."/>
            <person name="Ovreas L."/>
            <person name="Rohde M."/>
            <person name="Galperin M.Y."/>
            <person name="Jogler C."/>
        </authorList>
    </citation>
    <scope>NUCLEOTIDE SEQUENCE [LARGE SCALE GENOMIC DNA]</scope>
    <source>
        <strain evidence="7 8">Mal48</strain>
    </source>
</reference>
<dbReference type="Pfam" id="PF00512">
    <property type="entry name" value="HisKA"/>
    <property type="match status" value="1"/>
</dbReference>
<dbReference type="SMART" id="SM00388">
    <property type="entry name" value="HisKA"/>
    <property type="match status" value="1"/>
</dbReference>
<dbReference type="KEGG" id="tpol:Mal48_34230"/>
<dbReference type="PANTHER" id="PTHR43065">
    <property type="entry name" value="SENSOR HISTIDINE KINASE"/>
    <property type="match status" value="1"/>
</dbReference>
<dbReference type="CDD" id="cd00156">
    <property type="entry name" value="REC"/>
    <property type="match status" value="1"/>
</dbReference>
<dbReference type="SUPFAM" id="SSF55874">
    <property type="entry name" value="ATPase domain of HSP90 chaperone/DNA topoisomerase II/histidine kinase"/>
    <property type="match status" value="1"/>
</dbReference>
<feature type="domain" description="Response regulatory" evidence="6">
    <location>
        <begin position="735"/>
        <end position="850"/>
    </location>
</feature>
<dbReference type="Gene3D" id="3.30.565.10">
    <property type="entry name" value="Histidine kinase-like ATPase, C-terminal domain"/>
    <property type="match status" value="1"/>
</dbReference>
<dbReference type="PANTHER" id="PTHR43065:SF42">
    <property type="entry name" value="TWO-COMPONENT SENSOR PPRA"/>
    <property type="match status" value="1"/>
</dbReference>
<proteinExistence type="predicted"/>
<dbReference type="Gene3D" id="3.30.450.20">
    <property type="entry name" value="PAS domain"/>
    <property type="match status" value="1"/>
</dbReference>
<dbReference type="InterPro" id="IPR011006">
    <property type="entry name" value="CheY-like_superfamily"/>
</dbReference>
<evidence type="ECO:0000256" key="2">
    <source>
        <dbReference type="ARBA" id="ARBA00012438"/>
    </source>
</evidence>
<dbReference type="CDD" id="cd00082">
    <property type="entry name" value="HisKA"/>
    <property type="match status" value="1"/>
</dbReference>